<evidence type="ECO:0000256" key="3">
    <source>
        <dbReference type="ARBA" id="ARBA00023125"/>
    </source>
</evidence>
<dbReference type="CDD" id="cd08417">
    <property type="entry name" value="PBP2_Nitroaromatics_like"/>
    <property type="match status" value="1"/>
</dbReference>
<dbReference type="Gene3D" id="1.10.10.10">
    <property type="entry name" value="Winged helix-like DNA-binding domain superfamily/Winged helix DNA-binding domain"/>
    <property type="match status" value="1"/>
</dbReference>
<dbReference type="PROSITE" id="PS50931">
    <property type="entry name" value="HTH_LYSR"/>
    <property type="match status" value="1"/>
</dbReference>
<protein>
    <submittedName>
        <fullName evidence="6">Nodulation protein D 2</fullName>
    </submittedName>
</protein>
<dbReference type="GO" id="GO:0003677">
    <property type="term" value="F:DNA binding"/>
    <property type="evidence" value="ECO:0007669"/>
    <property type="project" value="UniProtKB-KW"/>
</dbReference>
<proteinExistence type="inferred from homology"/>
<dbReference type="InterPro" id="IPR005119">
    <property type="entry name" value="LysR_subst-bd"/>
</dbReference>
<gene>
    <name evidence="6" type="primary">nodD2_4</name>
    <name evidence="6" type="ORF">EHSB41UT_04428</name>
</gene>
<keyword evidence="3" id="KW-0238">DNA-binding</keyword>
<dbReference type="Pfam" id="PF00126">
    <property type="entry name" value="HTH_1"/>
    <property type="match status" value="1"/>
</dbReference>
<dbReference type="Proteomes" id="UP000196573">
    <property type="component" value="Unassembled WGS sequence"/>
</dbReference>
<comment type="similarity">
    <text evidence="1">Belongs to the LysR transcriptional regulatory family.</text>
</comment>
<dbReference type="RefSeq" id="WP_133060624.1">
    <property type="nucleotide sequence ID" value="NZ_CBCSCN010000017.1"/>
</dbReference>
<dbReference type="InterPro" id="IPR000847">
    <property type="entry name" value="LysR_HTH_N"/>
</dbReference>
<dbReference type="OrthoDB" id="8839911at2"/>
<reference evidence="6 7" key="1">
    <citation type="submission" date="2017-03" db="EMBL/GenBank/DDBJ databases">
        <authorList>
            <person name="Afonso C.L."/>
            <person name="Miller P.J."/>
            <person name="Scott M.A."/>
            <person name="Spackman E."/>
            <person name="Goraichik I."/>
            <person name="Dimitrov K.M."/>
            <person name="Suarez D.L."/>
            <person name="Swayne D.E."/>
        </authorList>
    </citation>
    <scope>NUCLEOTIDE SEQUENCE [LARGE SCALE GENOMIC DNA]</scope>
    <source>
        <strain evidence="6">SB41UT1</strain>
    </source>
</reference>
<feature type="domain" description="HTH lysR-type" evidence="5">
    <location>
        <begin position="9"/>
        <end position="66"/>
    </location>
</feature>
<dbReference type="InterPro" id="IPR050389">
    <property type="entry name" value="LysR-type_TF"/>
</dbReference>
<dbReference type="GO" id="GO:0003700">
    <property type="term" value="F:DNA-binding transcription factor activity"/>
    <property type="evidence" value="ECO:0007669"/>
    <property type="project" value="InterPro"/>
</dbReference>
<evidence type="ECO:0000259" key="5">
    <source>
        <dbReference type="PROSITE" id="PS50931"/>
    </source>
</evidence>
<dbReference type="PANTHER" id="PTHR30118:SF15">
    <property type="entry name" value="TRANSCRIPTIONAL REGULATORY PROTEIN"/>
    <property type="match status" value="1"/>
</dbReference>
<name>A0A1X7AQM3_9GAMM</name>
<dbReference type="AlphaFoldDB" id="A0A1X7AQM3"/>
<keyword evidence="2" id="KW-0805">Transcription regulation</keyword>
<dbReference type="SUPFAM" id="SSF53850">
    <property type="entry name" value="Periplasmic binding protein-like II"/>
    <property type="match status" value="1"/>
</dbReference>
<evidence type="ECO:0000256" key="1">
    <source>
        <dbReference type="ARBA" id="ARBA00009437"/>
    </source>
</evidence>
<dbReference type="InterPro" id="IPR036388">
    <property type="entry name" value="WH-like_DNA-bd_sf"/>
</dbReference>
<dbReference type="Gene3D" id="3.40.190.10">
    <property type="entry name" value="Periplasmic binding protein-like II"/>
    <property type="match status" value="2"/>
</dbReference>
<dbReference type="InterPro" id="IPR037402">
    <property type="entry name" value="YidZ_PBP2"/>
</dbReference>
<sequence length="307" mass="35051">MSLLELSRINLNLLVCLQVLLETRSVTLTAERLNLSQSAVSKMLARLRELCSDPLFTRTAHGLLPTERALIMQEQLHPLLEGLWDIVQPHTFQPAECQRHFHIALPESITQNFFQQSLNQILTQAPGVKLNIKNFARSDMAQLTNGQMDILVLPDDLDCGQDRIAGLHSSALHPNTLVCLVRNNHPCLKEPWNLQTWLNLRHVGMEDLISNSSIVDQTLHKLQLKREIVVAVNDFHSATGVCENSELALVCTRPWADYASRHYDVTILPVPITLPQVSYEVYWHQRHHQDPAHQWLRSFICRPALYP</sequence>
<evidence type="ECO:0000313" key="6">
    <source>
        <dbReference type="EMBL" id="SMA50611.1"/>
    </source>
</evidence>
<keyword evidence="4" id="KW-0804">Transcription</keyword>
<dbReference type="EMBL" id="FWPT01000014">
    <property type="protein sequence ID" value="SMA50611.1"/>
    <property type="molecule type" value="Genomic_DNA"/>
</dbReference>
<organism evidence="6 7">
    <name type="scientific">Parendozoicomonas haliclonae</name>
    <dbReference type="NCBI Taxonomy" id="1960125"/>
    <lineage>
        <taxon>Bacteria</taxon>
        <taxon>Pseudomonadati</taxon>
        <taxon>Pseudomonadota</taxon>
        <taxon>Gammaproteobacteria</taxon>
        <taxon>Oceanospirillales</taxon>
        <taxon>Endozoicomonadaceae</taxon>
        <taxon>Parendozoicomonas</taxon>
    </lineage>
</organism>
<accession>A0A1X7AQM3</accession>
<keyword evidence="7" id="KW-1185">Reference proteome</keyword>
<dbReference type="InterPro" id="IPR036390">
    <property type="entry name" value="WH_DNA-bd_sf"/>
</dbReference>
<dbReference type="PRINTS" id="PR00039">
    <property type="entry name" value="HTHLYSR"/>
</dbReference>
<evidence type="ECO:0000256" key="2">
    <source>
        <dbReference type="ARBA" id="ARBA00023015"/>
    </source>
</evidence>
<dbReference type="PANTHER" id="PTHR30118">
    <property type="entry name" value="HTH-TYPE TRANSCRIPTIONAL REGULATOR LEUO-RELATED"/>
    <property type="match status" value="1"/>
</dbReference>
<evidence type="ECO:0000313" key="7">
    <source>
        <dbReference type="Proteomes" id="UP000196573"/>
    </source>
</evidence>
<evidence type="ECO:0000256" key="4">
    <source>
        <dbReference type="ARBA" id="ARBA00023163"/>
    </source>
</evidence>
<dbReference type="SUPFAM" id="SSF46785">
    <property type="entry name" value="Winged helix' DNA-binding domain"/>
    <property type="match status" value="1"/>
</dbReference>
<dbReference type="Pfam" id="PF03466">
    <property type="entry name" value="LysR_substrate"/>
    <property type="match status" value="1"/>
</dbReference>